<dbReference type="PROSITE" id="PS51186">
    <property type="entry name" value="GNAT"/>
    <property type="match status" value="1"/>
</dbReference>
<evidence type="ECO:0000313" key="5">
    <source>
        <dbReference type="Proteomes" id="UP000076128"/>
    </source>
</evidence>
<sequence length="178" mass="19006">MTVPAADSVRVPASAPLVRPARSEDISAILDFWNPIVRETTVTFASDEKTEVGLLATFAERRAGGHEFFVAEDAAGRVIGLATYAQFRGGNGYARAMEHTIILAPEARGRGAGRTLMAAVEDHARARGAHSMIAAVSAENAAGIAFHAAVGYPEVARIPEVGFKFGRWLDLVVMQKML</sequence>
<dbReference type="EMBL" id="CP012661">
    <property type="protein sequence ID" value="AMY69633.1"/>
    <property type="molecule type" value="Genomic_DNA"/>
</dbReference>
<reference evidence="4 5" key="1">
    <citation type="submission" date="2015-09" db="EMBL/GenBank/DDBJ databases">
        <title>Complete genome sequence of Defluviimonas alba cai42t isolated from an oilfield in Xinjiang.</title>
        <authorList>
            <person name="Geng S."/>
            <person name="Pan X."/>
            <person name="Wu X."/>
        </authorList>
    </citation>
    <scope>NUCLEOTIDE SEQUENCE [LARGE SCALE GENOMIC DNA]</scope>
    <source>
        <strain evidence="5">cai42</strain>
    </source>
</reference>
<dbReference type="PATRIC" id="fig|1335048.3.peg.2487"/>
<organism evidence="4 5">
    <name type="scientific">Frigidibacter mobilis</name>
    <dbReference type="NCBI Taxonomy" id="1335048"/>
    <lineage>
        <taxon>Bacteria</taxon>
        <taxon>Pseudomonadati</taxon>
        <taxon>Pseudomonadota</taxon>
        <taxon>Alphaproteobacteria</taxon>
        <taxon>Rhodobacterales</taxon>
        <taxon>Paracoccaceae</taxon>
        <taxon>Frigidibacter</taxon>
    </lineage>
</organism>
<evidence type="ECO:0000256" key="1">
    <source>
        <dbReference type="ARBA" id="ARBA00022679"/>
    </source>
</evidence>
<dbReference type="Pfam" id="PF00583">
    <property type="entry name" value="Acetyltransf_1"/>
    <property type="match status" value="1"/>
</dbReference>
<dbReference type="STRING" id="1335048.AKL17_2387"/>
<protein>
    <submittedName>
        <fullName evidence="4">GCN5-related N-acetyltransferase</fullName>
    </submittedName>
</protein>
<dbReference type="RefSeq" id="WP_236937750.1">
    <property type="nucleotide sequence ID" value="NZ_CP012661.1"/>
</dbReference>
<keyword evidence="5" id="KW-1185">Reference proteome</keyword>
<name>A0A165SNC5_9RHOB</name>
<dbReference type="Gene3D" id="3.40.630.30">
    <property type="match status" value="1"/>
</dbReference>
<dbReference type="KEGG" id="daa:AKL17_2387"/>
<evidence type="ECO:0000256" key="2">
    <source>
        <dbReference type="ARBA" id="ARBA00023315"/>
    </source>
</evidence>
<evidence type="ECO:0000313" key="4">
    <source>
        <dbReference type="EMBL" id="AMY69633.1"/>
    </source>
</evidence>
<dbReference type="CDD" id="cd04301">
    <property type="entry name" value="NAT_SF"/>
    <property type="match status" value="1"/>
</dbReference>
<dbReference type="SUPFAM" id="SSF55729">
    <property type="entry name" value="Acyl-CoA N-acyltransferases (Nat)"/>
    <property type="match status" value="1"/>
</dbReference>
<keyword evidence="1 4" id="KW-0808">Transferase</keyword>
<gene>
    <name evidence="4" type="ORF">AKL17_2387</name>
</gene>
<dbReference type="InterPro" id="IPR016181">
    <property type="entry name" value="Acyl_CoA_acyltransferase"/>
</dbReference>
<feature type="domain" description="N-acetyltransferase" evidence="3">
    <location>
        <begin position="16"/>
        <end position="178"/>
    </location>
</feature>
<evidence type="ECO:0000259" key="3">
    <source>
        <dbReference type="PROSITE" id="PS51186"/>
    </source>
</evidence>
<dbReference type="PANTHER" id="PTHR43072">
    <property type="entry name" value="N-ACETYLTRANSFERASE"/>
    <property type="match status" value="1"/>
</dbReference>
<dbReference type="AlphaFoldDB" id="A0A165SNC5"/>
<keyword evidence="2" id="KW-0012">Acyltransferase</keyword>
<dbReference type="PANTHER" id="PTHR43072:SF23">
    <property type="entry name" value="UPF0039 PROTEIN C11D3.02C"/>
    <property type="match status" value="1"/>
</dbReference>
<dbReference type="InterPro" id="IPR000182">
    <property type="entry name" value="GNAT_dom"/>
</dbReference>
<dbReference type="Proteomes" id="UP000076128">
    <property type="component" value="Chromosome"/>
</dbReference>
<dbReference type="GO" id="GO:0016747">
    <property type="term" value="F:acyltransferase activity, transferring groups other than amino-acyl groups"/>
    <property type="evidence" value="ECO:0007669"/>
    <property type="project" value="InterPro"/>
</dbReference>
<proteinExistence type="predicted"/>
<accession>A0A165SNC5</accession>